<name>A0ACD1ABM5_9FIRM</name>
<sequence>MVINKVWAAYFSATDTTKRTISEIAVVIAEGLDASLETLDFTLPSGRATPAEFNKGELVVFGTPVYAGRVPNVLLKYLETIRGNGALAVPVVLYGNRNYDDALIELRDLLERAGLHTIAAAAFIGEHSFSEVLAGGRPDAEDLKLIKLFAEKTAEGLKQHGFAAEYGGLGPVPVKGTPQPYSGYYQPRDRKGNPVDIRKVTPVTEAVCNDCKLCAQICPMGSIDFEQVSMLSGICIKCCACIKKCPVGAKHFTDPGYLYHQKELEEGFARRAEPEWFLSPLLTE</sequence>
<dbReference type="Proteomes" id="UP000594014">
    <property type="component" value="Chromosome"/>
</dbReference>
<keyword evidence="2" id="KW-1185">Reference proteome</keyword>
<protein>
    <submittedName>
        <fullName evidence="1">Ferredoxin</fullName>
    </submittedName>
</protein>
<reference evidence="1" key="1">
    <citation type="submission" date="2019-08" db="EMBL/GenBank/DDBJ databases">
        <title>Genome sequence of Clostridiales bacterium MT110.</title>
        <authorList>
            <person name="Cao J."/>
        </authorList>
    </citation>
    <scope>NUCLEOTIDE SEQUENCE</scope>
    <source>
        <strain evidence="1">MT110</strain>
    </source>
</reference>
<proteinExistence type="predicted"/>
<evidence type="ECO:0000313" key="1">
    <source>
        <dbReference type="EMBL" id="QOX63875.1"/>
    </source>
</evidence>
<organism evidence="1 2">
    <name type="scientific">Anoxybacterium hadale</name>
    <dbReference type="NCBI Taxonomy" id="3408580"/>
    <lineage>
        <taxon>Bacteria</taxon>
        <taxon>Bacillati</taxon>
        <taxon>Bacillota</taxon>
        <taxon>Clostridia</taxon>
        <taxon>Peptostreptococcales</taxon>
        <taxon>Anaerovoracaceae</taxon>
        <taxon>Anoxybacterium</taxon>
    </lineage>
</organism>
<gene>
    <name evidence="1" type="ORF">FRZ06_11290</name>
</gene>
<accession>A0ACD1ABM5</accession>
<evidence type="ECO:0000313" key="2">
    <source>
        <dbReference type="Proteomes" id="UP000594014"/>
    </source>
</evidence>
<dbReference type="EMBL" id="CP042469">
    <property type="protein sequence ID" value="QOX63875.1"/>
    <property type="molecule type" value="Genomic_DNA"/>
</dbReference>